<accession>A0A2N3KIN5</accession>
<reference evidence="2 3" key="1">
    <citation type="submission" date="2017-09" db="EMBL/GenBank/DDBJ databases">
        <title>Biodiversity and function of Thalassospira species in the particle-attached aromatic-hydrocarbon-degrading consortia from the surface seawater of the South China Sea.</title>
        <authorList>
            <person name="Dong C."/>
            <person name="Liu R."/>
            <person name="Shao Z."/>
        </authorList>
    </citation>
    <scope>NUCLEOTIDE SEQUENCE [LARGE SCALE GENOMIC DNA]</scope>
    <source>
        <strain evidence="2 3">CSC1P2</strain>
    </source>
</reference>
<gene>
    <name evidence="2" type="ORF">COO20_21275</name>
</gene>
<evidence type="ECO:0000259" key="1">
    <source>
        <dbReference type="PROSITE" id="PS50830"/>
    </source>
</evidence>
<dbReference type="SMART" id="SM00318">
    <property type="entry name" value="SNc"/>
    <property type="match status" value="1"/>
</dbReference>
<protein>
    <recommendedName>
        <fullName evidence="1">TNase-like domain-containing protein</fullName>
    </recommendedName>
</protein>
<name>A0A2N3KIN5_9PROT</name>
<dbReference type="AlphaFoldDB" id="A0A2N3KIN5"/>
<dbReference type="Gene3D" id="2.40.50.90">
    <property type="match status" value="1"/>
</dbReference>
<dbReference type="Proteomes" id="UP000233597">
    <property type="component" value="Unassembled WGS sequence"/>
</dbReference>
<proteinExistence type="predicted"/>
<evidence type="ECO:0000313" key="3">
    <source>
        <dbReference type="Proteomes" id="UP000233597"/>
    </source>
</evidence>
<dbReference type="OrthoDB" id="9805504at2"/>
<comment type="caution">
    <text evidence="2">The sequence shown here is derived from an EMBL/GenBank/DDBJ whole genome shotgun (WGS) entry which is preliminary data.</text>
</comment>
<dbReference type="EMBL" id="NWTK01000017">
    <property type="protein sequence ID" value="PKR50411.1"/>
    <property type="molecule type" value="Genomic_DNA"/>
</dbReference>
<dbReference type="InterPro" id="IPR016071">
    <property type="entry name" value="Staphylococal_nuclease_OB-fold"/>
</dbReference>
<sequence length="152" mass="17029">MRKKSAKSALGRNPMTAKSYLSTTFAIAIAFWPLGVAAKYEIAVIDGDTVIANGMKIRLLEIDAPEIFHPTCNAERNLGNRAKIKLQGLLHQRQNIQFIFAKGKDRYNRFLAHMIIDGKDVGAILLKEGFALPWYPGSAAWKQRKKTWCQPG</sequence>
<feature type="domain" description="TNase-like" evidence="1">
    <location>
        <begin position="44"/>
        <end position="131"/>
    </location>
</feature>
<dbReference type="InterPro" id="IPR035437">
    <property type="entry name" value="SNase_OB-fold_sf"/>
</dbReference>
<evidence type="ECO:0000313" key="2">
    <source>
        <dbReference type="EMBL" id="PKR50411.1"/>
    </source>
</evidence>
<dbReference type="PROSITE" id="PS50830">
    <property type="entry name" value="TNASE_3"/>
    <property type="match status" value="1"/>
</dbReference>
<organism evidence="2 3">
    <name type="scientific">Thalassospira marina</name>
    <dbReference type="NCBI Taxonomy" id="2048283"/>
    <lineage>
        <taxon>Bacteria</taxon>
        <taxon>Pseudomonadati</taxon>
        <taxon>Pseudomonadota</taxon>
        <taxon>Alphaproteobacteria</taxon>
        <taxon>Rhodospirillales</taxon>
        <taxon>Thalassospiraceae</taxon>
        <taxon>Thalassospira</taxon>
    </lineage>
</organism>
<dbReference type="SUPFAM" id="SSF50199">
    <property type="entry name" value="Staphylococcal nuclease"/>
    <property type="match status" value="1"/>
</dbReference>
<dbReference type="Pfam" id="PF00565">
    <property type="entry name" value="SNase"/>
    <property type="match status" value="1"/>
</dbReference>